<keyword evidence="3" id="KW-1185">Reference proteome</keyword>
<sequence>MNSCIDLAKPGKLLHRNSSADEVEVALKSLNVTAETLKNLSEALRHQLLLGKLFFNSIIKFEAEHKSRFKELRCLKTRLERLFKPFDFMRNQTARNIGVHLPLFLPFKKSPI</sequence>
<dbReference type="Proteomes" id="UP000887116">
    <property type="component" value="Unassembled WGS sequence"/>
</dbReference>
<evidence type="ECO:0000313" key="2">
    <source>
        <dbReference type="EMBL" id="GFR12789.1"/>
    </source>
</evidence>
<gene>
    <name evidence="2" type="ORF">TNCT_12691</name>
</gene>
<name>A0A8X6LMD8_TRICU</name>
<dbReference type="AlphaFoldDB" id="A0A8X6LMD8"/>
<accession>A0A8X6LMD8</accession>
<keyword evidence="1" id="KW-0175">Coiled coil</keyword>
<protein>
    <submittedName>
        <fullName evidence="2">Uncharacterized protein</fullName>
    </submittedName>
</protein>
<organism evidence="2 3">
    <name type="scientific">Trichonephila clavata</name>
    <name type="common">Joro spider</name>
    <name type="synonym">Nephila clavata</name>
    <dbReference type="NCBI Taxonomy" id="2740835"/>
    <lineage>
        <taxon>Eukaryota</taxon>
        <taxon>Metazoa</taxon>
        <taxon>Ecdysozoa</taxon>
        <taxon>Arthropoda</taxon>
        <taxon>Chelicerata</taxon>
        <taxon>Arachnida</taxon>
        <taxon>Araneae</taxon>
        <taxon>Araneomorphae</taxon>
        <taxon>Entelegynae</taxon>
        <taxon>Araneoidea</taxon>
        <taxon>Nephilidae</taxon>
        <taxon>Trichonephila</taxon>
    </lineage>
</organism>
<reference evidence="2" key="1">
    <citation type="submission" date="2020-07" db="EMBL/GenBank/DDBJ databases">
        <title>Multicomponent nature underlies the extraordinary mechanical properties of spider dragline silk.</title>
        <authorList>
            <person name="Kono N."/>
            <person name="Nakamura H."/>
            <person name="Mori M."/>
            <person name="Yoshida Y."/>
            <person name="Ohtoshi R."/>
            <person name="Malay A.D."/>
            <person name="Moran D.A.P."/>
            <person name="Tomita M."/>
            <person name="Numata K."/>
            <person name="Arakawa K."/>
        </authorList>
    </citation>
    <scope>NUCLEOTIDE SEQUENCE</scope>
</reference>
<feature type="coiled-coil region" evidence="1">
    <location>
        <begin position="20"/>
        <end position="47"/>
    </location>
</feature>
<dbReference type="EMBL" id="BMAO01026835">
    <property type="protein sequence ID" value="GFR12789.1"/>
    <property type="molecule type" value="Genomic_DNA"/>
</dbReference>
<comment type="caution">
    <text evidence="2">The sequence shown here is derived from an EMBL/GenBank/DDBJ whole genome shotgun (WGS) entry which is preliminary data.</text>
</comment>
<evidence type="ECO:0000256" key="1">
    <source>
        <dbReference type="SAM" id="Coils"/>
    </source>
</evidence>
<evidence type="ECO:0000313" key="3">
    <source>
        <dbReference type="Proteomes" id="UP000887116"/>
    </source>
</evidence>
<proteinExistence type="predicted"/>